<dbReference type="Pfam" id="PF13602">
    <property type="entry name" value="ADH_zinc_N_2"/>
    <property type="match status" value="1"/>
</dbReference>
<organism evidence="2 3">
    <name type="scientific">Nocardia mexicana</name>
    <dbReference type="NCBI Taxonomy" id="279262"/>
    <lineage>
        <taxon>Bacteria</taxon>
        <taxon>Bacillati</taxon>
        <taxon>Actinomycetota</taxon>
        <taxon>Actinomycetes</taxon>
        <taxon>Mycobacteriales</taxon>
        <taxon>Nocardiaceae</taxon>
        <taxon>Nocardia</taxon>
    </lineage>
</organism>
<dbReference type="Proteomes" id="UP000255355">
    <property type="component" value="Unassembled WGS sequence"/>
</dbReference>
<reference evidence="2 3" key="1">
    <citation type="submission" date="2018-07" db="EMBL/GenBank/DDBJ databases">
        <title>Genomic Encyclopedia of Type Strains, Phase IV (KMG-IV): sequencing the most valuable type-strain genomes for metagenomic binning, comparative biology and taxonomic classification.</title>
        <authorList>
            <person name="Goeker M."/>
        </authorList>
    </citation>
    <scope>NUCLEOTIDE SEQUENCE [LARGE SCALE GENOMIC DNA]</scope>
    <source>
        <strain evidence="2 3">DSM 44952</strain>
    </source>
</reference>
<name>A0A370H752_9NOCA</name>
<dbReference type="SMART" id="SM00829">
    <property type="entry name" value="PKS_ER"/>
    <property type="match status" value="1"/>
</dbReference>
<dbReference type="InterPro" id="IPR013154">
    <property type="entry name" value="ADH-like_N"/>
</dbReference>
<evidence type="ECO:0000313" key="3">
    <source>
        <dbReference type="Proteomes" id="UP000255355"/>
    </source>
</evidence>
<dbReference type="InterPro" id="IPR011032">
    <property type="entry name" value="GroES-like_sf"/>
</dbReference>
<dbReference type="EMBL" id="QQAZ01000006">
    <property type="protein sequence ID" value="RDI49971.1"/>
    <property type="molecule type" value="Genomic_DNA"/>
</dbReference>
<proteinExistence type="predicted"/>
<comment type="caution">
    <text evidence="2">The sequence shown here is derived from an EMBL/GenBank/DDBJ whole genome shotgun (WGS) entry which is preliminary data.</text>
</comment>
<dbReference type="RefSeq" id="WP_068024848.1">
    <property type="nucleotide sequence ID" value="NZ_QQAZ01000006.1"/>
</dbReference>
<keyword evidence="3" id="KW-1185">Reference proteome</keyword>
<dbReference type="SUPFAM" id="SSF51735">
    <property type="entry name" value="NAD(P)-binding Rossmann-fold domains"/>
    <property type="match status" value="1"/>
</dbReference>
<dbReference type="PANTHER" id="PTHR44013">
    <property type="entry name" value="ZINC-TYPE ALCOHOL DEHYDROGENASE-LIKE PROTEIN C16A3.02C"/>
    <property type="match status" value="1"/>
</dbReference>
<sequence length="359" mass="36751">MTEASRDSTESMKAVRYHSYGGSDVLVYEEADRPTPDAGQVVVRVAGTSYNDADAGLRAGFRQDVVPVALPQIPNVDMAGVIAEVGAGVSGWSVGDAVIAVLPVTAPGAAAEYVAAPAEILASAPGTVELADAAALPLVGLTAWQSLFEHAGLESGQSVLINGAGSAVGGYAVQLAVRAGAAVTATAGPRSRDRTRSYGAQRLIDYTETPVVQAVAGQRFDVVLNLAPSSPEENMGLANLVADGGTYVSTTTPVPEDVGRGVRAVRPFAYSDAAQLAELVARVDAGDLEIAVAERLPLSELPAVHARAAERIAHVAELAARVEGRELGFEVAARLRAEADTVDVRAAGGAIVGKVILTP</sequence>
<dbReference type="InterPro" id="IPR052733">
    <property type="entry name" value="Chloroplast_QOR"/>
</dbReference>
<dbReference type="PANTHER" id="PTHR44013:SF1">
    <property type="entry name" value="ZINC-TYPE ALCOHOL DEHYDROGENASE-LIKE PROTEIN C16A3.02C"/>
    <property type="match status" value="1"/>
</dbReference>
<gene>
    <name evidence="2" type="ORF">DFR68_106409</name>
</gene>
<dbReference type="AlphaFoldDB" id="A0A370H752"/>
<dbReference type="InterPro" id="IPR036291">
    <property type="entry name" value="NAD(P)-bd_dom_sf"/>
</dbReference>
<dbReference type="STRING" id="1210089.GCA_001613165_05224"/>
<dbReference type="InterPro" id="IPR020843">
    <property type="entry name" value="ER"/>
</dbReference>
<protein>
    <submittedName>
        <fullName evidence="2">NADPH:quinone reductase-like Zn-dependent oxidoreductase</fullName>
    </submittedName>
</protein>
<feature type="domain" description="Enoyl reductase (ER)" evidence="1">
    <location>
        <begin position="21"/>
        <end position="357"/>
    </location>
</feature>
<dbReference type="Pfam" id="PF08240">
    <property type="entry name" value="ADH_N"/>
    <property type="match status" value="1"/>
</dbReference>
<dbReference type="SUPFAM" id="SSF50129">
    <property type="entry name" value="GroES-like"/>
    <property type="match status" value="1"/>
</dbReference>
<dbReference type="OrthoDB" id="9801186at2"/>
<dbReference type="CDD" id="cd05289">
    <property type="entry name" value="MDR_like_2"/>
    <property type="match status" value="1"/>
</dbReference>
<dbReference type="Gene3D" id="3.90.180.10">
    <property type="entry name" value="Medium-chain alcohol dehydrogenases, catalytic domain"/>
    <property type="match status" value="1"/>
</dbReference>
<dbReference type="Gene3D" id="3.40.50.720">
    <property type="entry name" value="NAD(P)-binding Rossmann-like Domain"/>
    <property type="match status" value="1"/>
</dbReference>
<evidence type="ECO:0000313" key="2">
    <source>
        <dbReference type="EMBL" id="RDI49971.1"/>
    </source>
</evidence>
<dbReference type="GO" id="GO:0016491">
    <property type="term" value="F:oxidoreductase activity"/>
    <property type="evidence" value="ECO:0007669"/>
    <property type="project" value="InterPro"/>
</dbReference>
<evidence type="ECO:0000259" key="1">
    <source>
        <dbReference type="SMART" id="SM00829"/>
    </source>
</evidence>
<accession>A0A370H752</accession>